<organism evidence="6">
    <name type="scientific">Tetraodon nigroviridis</name>
    <name type="common">Spotted green pufferfish</name>
    <name type="synonym">Chelonodon nigroviridis</name>
    <dbReference type="NCBI Taxonomy" id="99883"/>
    <lineage>
        <taxon>Eukaryota</taxon>
        <taxon>Metazoa</taxon>
        <taxon>Chordata</taxon>
        <taxon>Craniata</taxon>
        <taxon>Vertebrata</taxon>
        <taxon>Euteleostomi</taxon>
        <taxon>Actinopterygii</taxon>
        <taxon>Neopterygii</taxon>
        <taxon>Teleostei</taxon>
        <taxon>Neoteleostei</taxon>
        <taxon>Acanthomorphata</taxon>
        <taxon>Eupercaria</taxon>
        <taxon>Tetraodontiformes</taxon>
        <taxon>Tetradontoidea</taxon>
        <taxon>Tetraodontidae</taxon>
        <taxon>Tetraodon</taxon>
    </lineage>
</organism>
<dbReference type="OrthoDB" id="2291at2759"/>
<feature type="non-terminal residue" evidence="6">
    <location>
        <position position="1"/>
    </location>
</feature>
<evidence type="ECO:0000313" key="6">
    <source>
        <dbReference type="EMBL" id="CAF97598.1"/>
    </source>
</evidence>
<dbReference type="PANTHER" id="PTHR22573">
    <property type="entry name" value="PHOSPHOHEXOMUTASE FAMILY MEMBER"/>
    <property type="match status" value="1"/>
</dbReference>
<gene>
    <name evidence="6" type="ORF">GSTENG00015017001</name>
</gene>
<feature type="domain" description="Alpha-D-phosphohexomutase alpha/beta/alpha" evidence="4">
    <location>
        <begin position="14"/>
        <end position="155"/>
    </location>
</feature>
<name>Q4SP34_TETNG</name>
<proteinExistence type="inferred from homology"/>
<evidence type="ECO:0000256" key="2">
    <source>
        <dbReference type="ARBA" id="ARBA00022553"/>
    </source>
</evidence>
<dbReference type="InterPro" id="IPR005844">
    <property type="entry name" value="A-D-PHexomutase_a/b/a-I"/>
</dbReference>
<evidence type="ECO:0000259" key="5">
    <source>
        <dbReference type="Pfam" id="PF02879"/>
    </source>
</evidence>
<protein>
    <submittedName>
        <fullName evidence="6">Chromosome 15 SCAF14542, whole genome shotgun sequence</fullName>
    </submittedName>
</protein>
<dbReference type="GO" id="GO:0005829">
    <property type="term" value="C:cytosol"/>
    <property type="evidence" value="ECO:0007669"/>
    <property type="project" value="TreeGrafter"/>
</dbReference>
<dbReference type="InterPro" id="IPR005841">
    <property type="entry name" value="Alpha-D-phosphohexomutase_SF"/>
</dbReference>
<sequence length="475" mass="52320">LQVVTVPTAPYPDQIPGTSGLRKKVHVFQSRRYYLHNFVQSIFSSIDLRDRQGSTVVVGGDGRFFNQTAIQVIVQMAAANGVGRLIIGHHGIMSTPAISCVIRKYKAIGGIILTASHNPGGPEGDFGIKFNTANGGPAKEAITNKIFQISRSIEEFAICPGLHVDLTTLGRQTFDLENKFKPFTVEIVDSVDSYANLLRNIFDFAALKELLSGKNHISIRIDAMHGVVGPYVRRIFCEELGCPANSAINCIPLEDFGGQRPDPNLTYAADLVDSMKEGKYDFGAALDGDGDRNMVLGKHGFFVNPSDSVAVIADNIFCIPYFQQTGVRGFARSMPTSAALDRYDYENVDIDAACEMMEDLESLICNKSFIKQRFAVKDNIFQVEKADSFEYTDPVDSSITRHQGLRILFTDGSRVIYRLSGTDTEGATVRIYIDSYEKEDIFEDTQVMLAPLATIALKISQLHQRTGRTGPSVIT</sequence>
<dbReference type="GO" id="GO:0004614">
    <property type="term" value="F:phosphoglucomutase activity"/>
    <property type="evidence" value="ECO:0007669"/>
    <property type="project" value="InterPro"/>
</dbReference>
<dbReference type="AlphaFoldDB" id="Q4SP34"/>
<keyword evidence="2" id="KW-0597">Phosphoprotein</keyword>
<reference evidence="6" key="2">
    <citation type="submission" date="2004-02" db="EMBL/GenBank/DDBJ databases">
        <authorList>
            <consortium name="Genoscope"/>
            <consortium name="Whitehead Institute Centre for Genome Research"/>
        </authorList>
    </citation>
    <scope>NUCLEOTIDE SEQUENCE</scope>
</reference>
<keyword evidence="3" id="KW-0460">Magnesium</keyword>
<reference evidence="6" key="1">
    <citation type="journal article" date="2004" name="Nature">
        <title>Genome duplication in the teleost fish Tetraodon nigroviridis reveals the early vertebrate proto-karyotype.</title>
        <authorList>
            <person name="Jaillon O."/>
            <person name="Aury J.-M."/>
            <person name="Brunet F."/>
            <person name="Petit J.-L."/>
            <person name="Stange-Thomann N."/>
            <person name="Mauceli E."/>
            <person name="Bouneau L."/>
            <person name="Fischer C."/>
            <person name="Ozouf-Costaz C."/>
            <person name="Bernot A."/>
            <person name="Nicaud S."/>
            <person name="Jaffe D."/>
            <person name="Fisher S."/>
            <person name="Lutfalla G."/>
            <person name="Dossat C."/>
            <person name="Segurens B."/>
            <person name="Dasilva C."/>
            <person name="Salanoubat M."/>
            <person name="Levy M."/>
            <person name="Boudet N."/>
            <person name="Castellano S."/>
            <person name="Anthouard V."/>
            <person name="Jubin C."/>
            <person name="Castelli V."/>
            <person name="Katinka M."/>
            <person name="Vacherie B."/>
            <person name="Biemont C."/>
            <person name="Skalli Z."/>
            <person name="Cattolico L."/>
            <person name="Poulain J."/>
            <person name="De Berardinis V."/>
            <person name="Cruaud C."/>
            <person name="Duprat S."/>
            <person name="Brottier P."/>
            <person name="Coutanceau J.-P."/>
            <person name="Gouzy J."/>
            <person name="Parra G."/>
            <person name="Lardier G."/>
            <person name="Chapple C."/>
            <person name="McKernan K.J."/>
            <person name="McEwan P."/>
            <person name="Bosak S."/>
            <person name="Kellis M."/>
            <person name="Volff J.-N."/>
            <person name="Guigo R."/>
            <person name="Zody M.C."/>
            <person name="Mesirov J."/>
            <person name="Lindblad-Toh K."/>
            <person name="Birren B."/>
            <person name="Nusbaum C."/>
            <person name="Kahn D."/>
            <person name="Robinson-Rechavi M."/>
            <person name="Laudet V."/>
            <person name="Schachter V."/>
            <person name="Quetier F."/>
            <person name="Saurin W."/>
            <person name="Scarpelli C."/>
            <person name="Wincker P."/>
            <person name="Lander E.S."/>
            <person name="Weissenbach J."/>
            <person name="Roest Crollius H."/>
        </authorList>
    </citation>
    <scope>NUCLEOTIDE SEQUENCE [LARGE SCALE GENOMIC DNA]</scope>
</reference>
<dbReference type="InterPro" id="IPR016055">
    <property type="entry name" value="A-D-PHexomutase_a/b/a-I/II/III"/>
</dbReference>
<dbReference type="PANTHER" id="PTHR22573:SF60">
    <property type="entry name" value="PHOSPHOGLUCOMUTASE-1"/>
    <property type="match status" value="1"/>
</dbReference>
<dbReference type="GO" id="GO:0000287">
    <property type="term" value="F:magnesium ion binding"/>
    <property type="evidence" value="ECO:0007669"/>
    <property type="project" value="InterPro"/>
</dbReference>
<evidence type="ECO:0000259" key="4">
    <source>
        <dbReference type="Pfam" id="PF02878"/>
    </source>
</evidence>
<comment type="similarity">
    <text evidence="1 3">Belongs to the phosphohexose mutase family.</text>
</comment>
<feature type="domain" description="Alpha-D-phosphohexomutase alpha/beta/alpha" evidence="5">
    <location>
        <begin position="193"/>
        <end position="298"/>
    </location>
</feature>
<dbReference type="InterPro" id="IPR045244">
    <property type="entry name" value="PGM"/>
</dbReference>
<dbReference type="Gene3D" id="3.40.120.10">
    <property type="entry name" value="Alpha-D-Glucose-1,6-Bisphosphate, subunit A, domain 3"/>
    <property type="match status" value="3"/>
</dbReference>
<dbReference type="Pfam" id="PF02878">
    <property type="entry name" value="PGM_PMM_I"/>
    <property type="match status" value="1"/>
</dbReference>
<dbReference type="Pfam" id="PF02879">
    <property type="entry name" value="PGM_PMM_II"/>
    <property type="match status" value="1"/>
</dbReference>
<keyword evidence="3" id="KW-0479">Metal-binding</keyword>
<dbReference type="SUPFAM" id="SSF53738">
    <property type="entry name" value="Phosphoglucomutase, first 3 domains"/>
    <property type="match status" value="2"/>
</dbReference>
<dbReference type="FunFam" id="3.30.310.50:FF:000002">
    <property type="entry name" value="Phosphoglucomutase 5"/>
    <property type="match status" value="1"/>
</dbReference>
<dbReference type="FunFam" id="3.40.120.10:FF:000005">
    <property type="entry name" value="Phosphoglucomutase 5"/>
    <property type="match status" value="1"/>
</dbReference>
<dbReference type="SUPFAM" id="SSF55957">
    <property type="entry name" value="Phosphoglucomutase, C-terminal domain"/>
    <property type="match status" value="1"/>
</dbReference>
<evidence type="ECO:0000256" key="3">
    <source>
        <dbReference type="RuleBase" id="RU004326"/>
    </source>
</evidence>
<dbReference type="InterPro" id="IPR016066">
    <property type="entry name" value="A-D-PHexomutase_CS"/>
</dbReference>
<dbReference type="KEGG" id="tng:GSTEN00015017G001"/>
<dbReference type="PRINTS" id="PR00509">
    <property type="entry name" value="PGMPMM"/>
</dbReference>
<dbReference type="InterPro" id="IPR005845">
    <property type="entry name" value="A-D-PHexomutase_a/b/a-II"/>
</dbReference>
<accession>Q4SP34</accession>
<dbReference type="FunFam" id="3.40.120.10:FF:000004">
    <property type="entry name" value="Phosphoglucomutase 5"/>
    <property type="match status" value="1"/>
</dbReference>
<dbReference type="Gene3D" id="3.30.310.50">
    <property type="entry name" value="Alpha-D-phosphohexomutase, C-terminal domain"/>
    <property type="match status" value="1"/>
</dbReference>
<dbReference type="NCBIfam" id="NF005737">
    <property type="entry name" value="PRK07564.1-1"/>
    <property type="match status" value="1"/>
</dbReference>
<dbReference type="EMBL" id="CAAE01014542">
    <property type="protein sequence ID" value="CAF97598.1"/>
    <property type="molecule type" value="Genomic_DNA"/>
</dbReference>
<dbReference type="InterPro" id="IPR036900">
    <property type="entry name" value="A-D-PHexomutase_C_sf"/>
</dbReference>
<dbReference type="GO" id="GO:0005975">
    <property type="term" value="P:carbohydrate metabolic process"/>
    <property type="evidence" value="ECO:0007669"/>
    <property type="project" value="InterPro"/>
</dbReference>
<evidence type="ECO:0000256" key="1">
    <source>
        <dbReference type="ARBA" id="ARBA00010231"/>
    </source>
</evidence>
<dbReference type="PROSITE" id="PS00710">
    <property type="entry name" value="PGM_PMM"/>
    <property type="match status" value="1"/>
</dbReference>
<dbReference type="Pfam" id="PF24947">
    <property type="entry name" value="PGM1_C_vert_fung"/>
    <property type="match status" value="1"/>
</dbReference>